<evidence type="ECO:0000313" key="12">
    <source>
        <dbReference type="EMBL" id="KFN91480.1"/>
    </source>
</evidence>
<dbReference type="GO" id="GO:0004664">
    <property type="term" value="F:prephenate dehydratase activity"/>
    <property type="evidence" value="ECO:0007669"/>
    <property type="project" value="UniProtKB-UniRule"/>
</dbReference>
<evidence type="ECO:0000259" key="11">
    <source>
        <dbReference type="PROSITE" id="PS51671"/>
    </source>
</evidence>
<evidence type="ECO:0000256" key="6">
    <source>
        <dbReference type="ARBA" id="ARBA00023222"/>
    </source>
</evidence>
<comment type="catalytic activity">
    <reaction evidence="8 9">
        <text>prephenate + H(+) = 3-phenylpyruvate + CO2 + H2O</text>
        <dbReference type="Rhea" id="RHEA:21648"/>
        <dbReference type="ChEBI" id="CHEBI:15377"/>
        <dbReference type="ChEBI" id="CHEBI:15378"/>
        <dbReference type="ChEBI" id="CHEBI:16526"/>
        <dbReference type="ChEBI" id="CHEBI:18005"/>
        <dbReference type="ChEBI" id="CHEBI:29934"/>
        <dbReference type="EC" id="4.2.1.51"/>
    </reaction>
</comment>
<dbReference type="EC" id="4.2.1.51" evidence="2 9"/>
<dbReference type="InterPro" id="IPR002912">
    <property type="entry name" value="ACT_dom"/>
</dbReference>
<dbReference type="PANTHER" id="PTHR21022:SF19">
    <property type="entry name" value="PREPHENATE DEHYDRATASE-RELATED"/>
    <property type="match status" value="1"/>
</dbReference>
<comment type="pathway">
    <text evidence="1 9">Amino-acid biosynthesis; L-phenylalanine biosynthesis; phenylpyruvate from prephenate: step 1/1.</text>
</comment>
<dbReference type="SUPFAM" id="SSF53850">
    <property type="entry name" value="Periplasmic binding protein-like II"/>
    <property type="match status" value="1"/>
</dbReference>
<keyword evidence="5 9" id="KW-0057">Aromatic amino acid biosynthesis</keyword>
<evidence type="ECO:0000259" key="10">
    <source>
        <dbReference type="PROSITE" id="PS51171"/>
    </source>
</evidence>
<name>A0A091C475_9ENTE</name>
<evidence type="ECO:0000256" key="9">
    <source>
        <dbReference type="RuleBase" id="RU361254"/>
    </source>
</evidence>
<dbReference type="CDD" id="cd04905">
    <property type="entry name" value="ACT_CM-PDT"/>
    <property type="match status" value="1"/>
</dbReference>
<dbReference type="PROSITE" id="PS51671">
    <property type="entry name" value="ACT"/>
    <property type="match status" value="1"/>
</dbReference>
<dbReference type="InterPro" id="IPR045865">
    <property type="entry name" value="ACT-like_dom_sf"/>
</dbReference>
<dbReference type="Gene3D" id="3.30.70.260">
    <property type="match status" value="1"/>
</dbReference>
<dbReference type="AlphaFoldDB" id="A0A091C475"/>
<dbReference type="Pfam" id="PF01842">
    <property type="entry name" value="ACT"/>
    <property type="match status" value="1"/>
</dbReference>
<organism evidence="12 13">
    <name type="scientific">Tetragenococcus muriaticus PMC-11-5</name>
    <dbReference type="NCBI Taxonomy" id="1302649"/>
    <lineage>
        <taxon>Bacteria</taxon>
        <taxon>Bacillati</taxon>
        <taxon>Bacillota</taxon>
        <taxon>Bacilli</taxon>
        <taxon>Lactobacillales</taxon>
        <taxon>Enterococcaceae</taxon>
        <taxon>Tetragenococcus</taxon>
    </lineage>
</organism>
<keyword evidence="7 9" id="KW-0456">Lyase</keyword>
<protein>
    <recommendedName>
        <fullName evidence="3 9">Prephenate dehydratase</fullName>
        <shortName evidence="9">PDT</shortName>
        <ecNumber evidence="2 9">4.2.1.51</ecNumber>
    </recommendedName>
</protein>
<dbReference type="RefSeq" id="WP_028789477.1">
    <property type="nucleotide sequence ID" value="NZ_JPVU01000148.1"/>
</dbReference>
<evidence type="ECO:0000256" key="2">
    <source>
        <dbReference type="ARBA" id="ARBA00013147"/>
    </source>
</evidence>
<evidence type="ECO:0000256" key="7">
    <source>
        <dbReference type="ARBA" id="ARBA00023239"/>
    </source>
</evidence>
<dbReference type="EMBL" id="JPVU01000148">
    <property type="protein sequence ID" value="KFN91480.1"/>
    <property type="molecule type" value="Genomic_DNA"/>
</dbReference>
<keyword evidence="4 9" id="KW-0028">Amino-acid biosynthesis</keyword>
<dbReference type="PROSITE" id="PS51171">
    <property type="entry name" value="PREPHENATE_DEHYDR_3"/>
    <property type="match status" value="1"/>
</dbReference>
<evidence type="ECO:0000256" key="1">
    <source>
        <dbReference type="ARBA" id="ARBA00004741"/>
    </source>
</evidence>
<dbReference type="PATRIC" id="fig|1302649.3.peg.1367"/>
<accession>A0A091C475</accession>
<dbReference type="Gene3D" id="3.40.190.10">
    <property type="entry name" value="Periplasmic binding protein-like II"/>
    <property type="match status" value="2"/>
</dbReference>
<gene>
    <name evidence="9" type="primary">pheA</name>
    <name evidence="12" type="ORF">TMUPMC115_1363</name>
</gene>
<evidence type="ECO:0000313" key="13">
    <source>
        <dbReference type="Proteomes" id="UP000029380"/>
    </source>
</evidence>
<dbReference type="SUPFAM" id="SSF55021">
    <property type="entry name" value="ACT-like"/>
    <property type="match status" value="1"/>
</dbReference>
<dbReference type="PANTHER" id="PTHR21022">
    <property type="entry name" value="PREPHENATE DEHYDRATASE P PROTEIN"/>
    <property type="match status" value="1"/>
</dbReference>
<evidence type="ECO:0000256" key="8">
    <source>
        <dbReference type="ARBA" id="ARBA00047848"/>
    </source>
</evidence>
<feature type="domain" description="Prephenate dehydratase" evidence="10">
    <location>
        <begin position="2"/>
        <end position="178"/>
    </location>
</feature>
<dbReference type="GO" id="GO:0009094">
    <property type="term" value="P:L-phenylalanine biosynthetic process"/>
    <property type="evidence" value="ECO:0007669"/>
    <property type="project" value="UniProtKB-UniPathway"/>
</dbReference>
<dbReference type="GO" id="GO:0005737">
    <property type="term" value="C:cytoplasm"/>
    <property type="evidence" value="ECO:0007669"/>
    <property type="project" value="TreeGrafter"/>
</dbReference>
<dbReference type="PROSITE" id="PS00858">
    <property type="entry name" value="PREPHENATE_DEHYDR_2"/>
    <property type="match status" value="1"/>
</dbReference>
<reference evidence="12 13" key="1">
    <citation type="submission" date="2014-08" db="EMBL/GenBank/DDBJ databases">
        <title>Genome sequence of Tetragenococcus muriaticus.</title>
        <authorList>
            <person name="Chuea-nongthon C."/>
            <person name="Rodtong S."/>
            <person name="Yongsawatdigul J."/>
            <person name="Steele J.L."/>
            <person name="Liu X.-y."/>
            <person name="Speers J."/>
            <person name="Glasner J.D."/>
            <person name="Neeno-Eckwall E.C."/>
        </authorList>
    </citation>
    <scope>NUCLEOTIDE SEQUENCE [LARGE SCALE GENOMIC DNA]</scope>
    <source>
        <strain evidence="12 13">PMC-11-5</strain>
    </source>
</reference>
<evidence type="ECO:0000256" key="4">
    <source>
        <dbReference type="ARBA" id="ARBA00022605"/>
    </source>
</evidence>
<dbReference type="UniPathway" id="UPA00121">
    <property type="reaction ID" value="UER00345"/>
</dbReference>
<dbReference type="Pfam" id="PF00800">
    <property type="entry name" value="PDT"/>
    <property type="match status" value="1"/>
</dbReference>
<evidence type="ECO:0000256" key="5">
    <source>
        <dbReference type="ARBA" id="ARBA00023141"/>
    </source>
</evidence>
<sequence length="277" mass="31328">MKIGYLGPKNSFTFQAANKLFEENKLVPFASIPLTIEQLENKFIDFAVVPIENSLEGSVRATIDYLFEQSGVTVKEEIILPIQQQLIGINSIKQPQKILSHPQALAQTKQYLKTYYPEVPLEAVNSTTFAAQYIAEHPEENLLAIASEKAAEEYNLNIIASNIQDNATNQTRFWVLSLDKSSQITMNLQEKKISLFVTLPANVPGALHQVLSAFAWRKIDLSKIESRPLKTNLGEYFFIIDIVLEENETLIENAIKEIVLLQVKVQWVGTYPINKFT</sequence>
<comment type="caution">
    <text evidence="12">The sequence shown here is derived from an EMBL/GenBank/DDBJ whole genome shotgun (WGS) entry which is preliminary data.</text>
</comment>
<dbReference type="CDD" id="cd13633">
    <property type="entry name" value="PBP2_Sa-PDT_like"/>
    <property type="match status" value="1"/>
</dbReference>
<keyword evidence="6 9" id="KW-0584">Phenylalanine biosynthesis</keyword>
<evidence type="ECO:0000256" key="3">
    <source>
        <dbReference type="ARBA" id="ARBA00021872"/>
    </source>
</evidence>
<feature type="domain" description="ACT" evidence="11">
    <location>
        <begin position="195"/>
        <end position="270"/>
    </location>
</feature>
<dbReference type="OrthoDB" id="9802281at2"/>
<dbReference type="Proteomes" id="UP000029380">
    <property type="component" value="Unassembled WGS sequence"/>
</dbReference>
<proteinExistence type="predicted"/>
<dbReference type="NCBIfam" id="NF008865">
    <property type="entry name" value="PRK11898.1"/>
    <property type="match status" value="1"/>
</dbReference>
<dbReference type="InterPro" id="IPR018528">
    <property type="entry name" value="Preph_deHydtase_CS"/>
</dbReference>
<dbReference type="PROSITE" id="PS00857">
    <property type="entry name" value="PREPHENATE_DEHYDR_1"/>
    <property type="match status" value="1"/>
</dbReference>
<dbReference type="InterPro" id="IPR001086">
    <property type="entry name" value="Preph_deHydtase"/>
</dbReference>